<evidence type="ECO:0000313" key="2">
    <source>
        <dbReference type="EMBL" id="CBY15258.1"/>
    </source>
</evidence>
<dbReference type="AlphaFoldDB" id="E4Y046"/>
<protein>
    <submittedName>
        <fullName evidence="2">Uncharacterized protein</fullName>
    </submittedName>
</protein>
<dbReference type="Proteomes" id="UP000001307">
    <property type="component" value="Unassembled WGS sequence"/>
</dbReference>
<organism evidence="2">
    <name type="scientific">Oikopleura dioica</name>
    <name type="common">Tunicate</name>
    <dbReference type="NCBI Taxonomy" id="34765"/>
    <lineage>
        <taxon>Eukaryota</taxon>
        <taxon>Metazoa</taxon>
        <taxon>Chordata</taxon>
        <taxon>Tunicata</taxon>
        <taxon>Appendicularia</taxon>
        <taxon>Copelata</taxon>
        <taxon>Oikopleuridae</taxon>
        <taxon>Oikopleura</taxon>
    </lineage>
</organism>
<evidence type="ECO:0000256" key="1">
    <source>
        <dbReference type="SAM" id="MobiDB-lite"/>
    </source>
</evidence>
<evidence type="ECO:0000313" key="3">
    <source>
        <dbReference type="Proteomes" id="UP000001307"/>
    </source>
</evidence>
<sequence length="109" mass="13983">MKIGVIFLGAALAQIGEKSEQEIRDHFRTEEEANEFLKWRREKYQRERQEERRDRNHEIMEDQREFERTRGSERRSKEYERERQEERFDQMEEEREHRREEQRRRNRDL</sequence>
<feature type="region of interest" description="Disordered" evidence="1">
    <location>
        <begin position="46"/>
        <end position="109"/>
    </location>
</feature>
<reference evidence="2" key="1">
    <citation type="journal article" date="2010" name="Science">
        <title>Plasticity of animal genome architecture unmasked by rapid evolution of a pelagic tunicate.</title>
        <authorList>
            <person name="Denoeud F."/>
            <person name="Henriet S."/>
            <person name="Mungpakdee S."/>
            <person name="Aury J.M."/>
            <person name="Da Silva C."/>
            <person name="Brinkmann H."/>
            <person name="Mikhaleva J."/>
            <person name="Olsen L.C."/>
            <person name="Jubin C."/>
            <person name="Canestro C."/>
            <person name="Bouquet J.M."/>
            <person name="Danks G."/>
            <person name="Poulain J."/>
            <person name="Campsteijn C."/>
            <person name="Adamski M."/>
            <person name="Cross I."/>
            <person name="Yadetie F."/>
            <person name="Muffato M."/>
            <person name="Louis A."/>
            <person name="Butcher S."/>
            <person name="Tsagkogeorga G."/>
            <person name="Konrad A."/>
            <person name="Singh S."/>
            <person name="Jensen M.F."/>
            <person name="Cong E.H."/>
            <person name="Eikeseth-Otteraa H."/>
            <person name="Noel B."/>
            <person name="Anthouard V."/>
            <person name="Porcel B.M."/>
            <person name="Kachouri-Lafond R."/>
            <person name="Nishino A."/>
            <person name="Ugolini M."/>
            <person name="Chourrout P."/>
            <person name="Nishida H."/>
            <person name="Aasland R."/>
            <person name="Huzurbazar S."/>
            <person name="Westhof E."/>
            <person name="Delsuc F."/>
            <person name="Lehrach H."/>
            <person name="Reinhardt R."/>
            <person name="Weissenbach J."/>
            <person name="Roy S.W."/>
            <person name="Artiguenave F."/>
            <person name="Postlethwait J.H."/>
            <person name="Manak J.R."/>
            <person name="Thompson E.M."/>
            <person name="Jaillon O."/>
            <person name="Du Pasquier L."/>
            <person name="Boudinot P."/>
            <person name="Liberles D.A."/>
            <person name="Volff J.N."/>
            <person name="Philippe H."/>
            <person name="Lenhard B."/>
            <person name="Roest Crollius H."/>
            <person name="Wincker P."/>
            <person name="Chourrout D."/>
        </authorList>
    </citation>
    <scope>NUCLEOTIDE SEQUENCE [LARGE SCALE GENOMIC DNA]</scope>
</reference>
<gene>
    <name evidence="2" type="ORF">GSOID_T00012154001</name>
</gene>
<name>E4Y046_OIKDI</name>
<keyword evidence="3" id="KW-1185">Reference proteome</keyword>
<dbReference type="InParanoid" id="E4Y046"/>
<dbReference type="EMBL" id="FN653457">
    <property type="protein sequence ID" value="CBY15258.1"/>
    <property type="molecule type" value="Genomic_DNA"/>
</dbReference>
<accession>E4Y046</accession>
<proteinExistence type="predicted"/>